<accession>A0ABP7FHT1</accession>
<feature type="transmembrane region" description="Helical" evidence="1">
    <location>
        <begin position="12"/>
        <end position="43"/>
    </location>
</feature>
<dbReference type="Proteomes" id="UP001501004">
    <property type="component" value="Unassembled WGS sequence"/>
</dbReference>
<dbReference type="RefSeq" id="WP_344755094.1">
    <property type="nucleotide sequence ID" value="NZ_BAABAE010000003.1"/>
</dbReference>
<gene>
    <name evidence="2" type="ORF">GCM10022239_13820</name>
</gene>
<dbReference type="EMBL" id="BAABAE010000003">
    <property type="protein sequence ID" value="GAA3739442.1"/>
    <property type="molecule type" value="Genomic_DNA"/>
</dbReference>
<keyword evidence="1" id="KW-0472">Membrane</keyword>
<protein>
    <submittedName>
        <fullName evidence="2">Uncharacterized protein</fullName>
    </submittedName>
</protein>
<evidence type="ECO:0000313" key="3">
    <source>
        <dbReference type="Proteomes" id="UP001501004"/>
    </source>
</evidence>
<sequence>MDPNPPVPFDFGMIAGFGIVFFVIWLVVTALIVLLAIWIQYTIVWRAVRRGMREFHYGGKDAPQALPPVQ</sequence>
<evidence type="ECO:0000313" key="2">
    <source>
        <dbReference type="EMBL" id="GAA3739442.1"/>
    </source>
</evidence>
<keyword evidence="1" id="KW-0812">Transmembrane</keyword>
<evidence type="ECO:0000256" key="1">
    <source>
        <dbReference type="SAM" id="Phobius"/>
    </source>
</evidence>
<proteinExistence type="predicted"/>
<keyword evidence="1" id="KW-1133">Transmembrane helix</keyword>
<keyword evidence="3" id="KW-1185">Reference proteome</keyword>
<reference evidence="3" key="1">
    <citation type="journal article" date="2019" name="Int. J. Syst. Evol. Microbiol.">
        <title>The Global Catalogue of Microorganisms (GCM) 10K type strain sequencing project: providing services to taxonomists for standard genome sequencing and annotation.</title>
        <authorList>
            <consortium name="The Broad Institute Genomics Platform"/>
            <consortium name="The Broad Institute Genome Sequencing Center for Infectious Disease"/>
            <person name="Wu L."/>
            <person name="Ma J."/>
        </authorList>
    </citation>
    <scope>NUCLEOTIDE SEQUENCE [LARGE SCALE GENOMIC DNA]</scope>
    <source>
        <strain evidence="3">JCM 16949</strain>
    </source>
</reference>
<comment type="caution">
    <text evidence="2">The sequence shown here is derived from an EMBL/GenBank/DDBJ whole genome shotgun (WGS) entry which is preliminary data.</text>
</comment>
<name>A0ABP7FHT1_9MICO</name>
<organism evidence="2 3">
    <name type="scientific">Leifsonella bigeumensis</name>
    <dbReference type="NCBI Taxonomy" id="433643"/>
    <lineage>
        <taxon>Bacteria</taxon>
        <taxon>Bacillati</taxon>
        <taxon>Actinomycetota</taxon>
        <taxon>Actinomycetes</taxon>
        <taxon>Micrococcales</taxon>
        <taxon>Microbacteriaceae</taxon>
        <taxon>Leifsonella</taxon>
    </lineage>
</organism>